<protein>
    <submittedName>
        <fullName evidence="2">Uncharacterized protein</fullName>
    </submittedName>
</protein>
<dbReference type="EMBL" id="BGZK01000930">
    <property type="protein sequence ID" value="GBP65497.1"/>
    <property type="molecule type" value="Genomic_DNA"/>
</dbReference>
<organism evidence="2 3">
    <name type="scientific">Eumeta variegata</name>
    <name type="common">Bagworm moth</name>
    <name type="synonym">Eumeta japonica</name>
    <dbReference type="NCBI Taxonomy" id="151549"/>
    <lineage>
        <taxon>Eukaryota</taxon>
        <taxon>Metazoa</taxon>
        <taxon>Ecdysozoa</taxon>
        <taxon>Arthropoda</taxon>
        <taxon>Hexapoda</taxon>
        <taxon>Insecta</taxon>
        <taxon>Pterygota</taxon>
        <taxon>Neoptera</taxon>
        <taxon>Endopterygota</taxon>
        <taxon>Lepidoptera</taxon>
        <taxon>Glossata</taxon>
        <taxon>Ditrysia</taxon>
        <taxon>Tineoidea</taxon>
        <taxon>Psychidae</taxon>
        <taxon>Oiketicinae</taxon>
        <taxon>Eumeta</taxon>
    </lineage>
</organism>
<keyword evidence="3" id="KW-1185">Reference proteome</keyword>
<reference evidence="2 3" key="1">
    <citation type="journal article" date="2019" name="Commun. Biol.">
        <title>The bagworm genome reveals a unique fibroin gene that provides high tensile strength.</title>
        <authorList>
            <person name="Kono N."/>
            <person name="Nakamura H."/>
            <person name="Ohtoshi R."/>
            <person name="Tomita M."/>
            <person name="Numata K."/>
            <person name="Arakawa K."/>
        </authorList>
    </citation>
    <scope>NUCLEOTIDE SEQUENCE [LARGE SCALE GENOMIC DNA]</scope>
</reference>
<evidence type="ECO:0000256" key="1">
    <source>
        <dbReference type="SAM" id="MobiDB-lite"/>
    </source>
</evidence>
<dbReference type="AlphaFoldDB" id="A0A4C1XTI9"/>
<evidence type="ECO:0000313" key="2">
    <source>
        <dbReference type="EMBL" id="GBP65497.1"/>
    </source>
</evidence>
<sequence>MFYTDAKASDKPFIRVGIRDYIVSRDTPEADGPSSRPQTRIPLASLARLACLSVVQNHQLTRRSGLPDRVAGRHGTEGAVAEGEEEEGSSPPQRAKLVWYLLHIGQLRAGFEERRRRCLMKEDLLVAAFELS</sequence>
<feature type="region of interest" description="Disordered" evidence="1">
    <location>
        <begin position="63"/>
        <end position="92"/>
    </location>
</feature>
<gene>
    <name evidence="2" type="ORF">EVAR_38836_1</name>
</gene>
<name>A0A4C1XTI9_EUMVA</name>
<evidence type="ECO:0000313" key="3">
    <source>
        <dbReference type="Proteomes" id="UP000299102"/>
    </source>
</evidence>
<dbReference type="Proteomes" id="UP000299102">
    <property type="component" value="Unassembled WGS sequence"/>
</dbReference>
<comment type="caution">
    <text evidence="2">The sequence shown here is derived from an EMBL/GenBank/DDBJ whole genome shotgun (WGS) entry which is preliminary data.</text>
</comment>
<accession>A0A4C1XTI9</accession>
<proteinExistence type="predicted"/>